<dbReference type="AlphaFoldDB" id="A0A5J4WDE9"/>
<sequence>GKAEIVLKDFFNNKHTEKLKFIGVNKLYGKDVGVLTFELEVVNKA</sequence>
<dbReference type="Proteomes" id="UP000324800">
    <property type="component" value="Unassembled WGS sequence"/>
</dbReference>
<evidence type="ECO:0000313" key="1">
    <source>
        <dbReference type="EMBL" id="KAA6392552.1"/>
    </source>
</evidence>
<proteinExistence type="predicted"/>
<dbReference type="EMBL" id="SNRW01002503">
    <property type="protein sequence ID" value="KAA6392552.1"/>
    <property type="molecule type" value="Genomic_DNA"/>
</dbReference>
<organism evidence="1 2">
    <name type="scientific">Streblomastix strix</name>
    <dbReference type="NCBI Taxonomy" id="222440"/>
    <lineage>
        <taxon>Eukaryota</taxon>
        <taxon>Metamonada</taxon>
        <taxon>Preaxostyla</taxon>
        <taxon>Oxymonadida</taxon>
        <taxon>Streblomastigidae</taxon>
        <taxon>Streblomastix</taxon>
    </lineage>
</organism>
<feature type="non-terminal residue" evidence="1">
    <location>
        <position position="1"/>
    </location>
</feature>
<gene>
    <name evidence="1" type="ORF">EZS28_011920</name>
</gene>
<protein>
    <submittedName>
        <fullName evidence="1">Uncharacterized protein</fullName>
    </submittedName>
</protein>
<reference evidence="1 2" key="1">
    <citation type="submission" date="2019-03" db="EMBL/GenBank/DDBJ databases">
        <title>Single cell metagenomics reveals metabolic interactions within the superorganism composed of flagellate Streblomastix strix and complex community of Bacteroidetes bacteria on its surface.</title>
        <authorList>
            <person name="Treitli S.C."/>
            <person name="Kolisko M."/>
            <person name="Husnik F."/>
            <person name="Keeling P."/>
            <person name="Hampl V."/>
        </authorList>
    </citation>
    <scope>NUCLEOTIDE SEQUENCE [LARGE SCALE GENOMIC DNA]</scope>
    <source>
        <strain evidence="1">ST1C</strain>
    </source>
</reference>
<evidence type="ECO:0000313" key="2">
    <source>
        <dbReference type="Proteomes" id="UP000324800"/>
    </source>
</evidence>
<accession>A0A5J4WDE9</accession>
<comment type="caution">
    <text evidence="1">The sequence shown here is derived from an EMBL/GenBank/DDBJ whole genome shotgun (WGS) entry which is preliminary data.</text>
</comment>
<name>A0A5J4WDE9_9EUKA</name>